<name>A0AAV6WWQ2_9LAMI</name>
<dbReference type="AlphaFoldDB" id="A0AAV6WWQ2"/>
<proteinExistence type="predicted"/>
<dbReference type="PROSITE" id="PS51999">
    <property type="entry name" value="ZF_GRF"/>
    <property type="match status" value="1"/>
</dbReference>
<evidence type="ECO:0000313" key="9">
    <source>
        <dbReference type="Proteomes" id="UP000826271"/>
    </source>
</evidence>
<keyword evidence="6" id="KW-1133">Transmembrane helix</keyword>
<comment type="caution">
    <text evidence="8">The sequence shown here is derived from an EMBL/GenBank/DDBJ whole genome shotgun (WGS) entry which is preliminary data.</text>
</comment>
<evidence type="ECO:0000259" key="7">
    <source>
        <dbReference type="PROSITE" id="PS51999"/>
    </source>
</evidence>
<reference evidence="8" key="1">
    <citation type="submission" date="2019-10" db="EMBL/GenBank/DDBJ databases">
        <authorList>
            <person name="Zhang R."/>
            <person name="Pan Y."/>
            <person name="Wang J."/>
            <person name="Ma R."/>
            <person name="Yu S."/>
        </authorList>
    </citation>
    <scope>NUCLEOTIDE SEQUENCE</scope>
    <source>
        <strain evidence="8">LA-IB0</strain>
        <tissue evidence="8">Leaf</tissue>
    </source>
</reference>
<evidence type="ECO:0000256" key="2">
    <source>
        <dbReference type="ARBA" id="ARBA00022771"/>
    </source>
</evidence>
<dbReference type="EMBL" id="WHWC01000010">
    <property type="protein sequence ID" value="KAG8374758.1"/>
    <property type="molecule type" value="Genomic_DNA"/>
</dbReference>
<evidence type="ECO:0000256" key="3">
    <source>
        <dbReference type="ARBA" id="ARBA00022833"/>
    </source>
</evidence>
<keyword evidence="6" id="KW-0472">Membrane</keyword>
<keyword evidence="3" id="KW-0862">Zinc</keyword>
<protein>
    <recommendedName>
        <fullName evidence="7">GRF-type domain-containing protein</fullName>
    </recommendedName>
</protein>
<evidence type="ECO:0000256" key="6">
    <source>
        <dbReference type="SAM" id="Phobius"/>
    </source>
</evidence>
<evidence type="ECO:0000256" key="5">
    <source>
        <dbReference type="SAM" id="Coils"/>
    </source>
</evidence>
<dbReference type="InterPro" id="IPR010666">
    <property type="entry name" value="Znf_GRF"/>
</dbReference>
<keyword evidence="6" id="KW-0812">Transmembrane</keyword>
<feature type="transmembrane region" description="Helical" evidence="6">
    <location>
        <begin position="115"/>
        <end position="132"/>
    </location>
</feature>
<gene>
    <name evidence="8" type="ORF">BUALT_Bualt10G0029100</name>
</gene>
<dbReference type="GO" id="GO:0008270">
    <property type="term" value="F:zinc ion binding"/>
    <property type="evidence" value="ECO:0007669"/>
    <property type="project" value="UniProtKB-KW"/>
</dbReference>
<keyword evidence="1" id="KW-0479">Metal-binding</keyword>
<feature type="domain" description="GRF-type" evidence="7">
    <location>
        <begin position="18"/>
        <end position="56"/>
    </location>
</feature>
<evidence type="ECO:0000313" key="8">
    <source>
        <dbReference type="EMBL" id="KAG8374758.1"/>
    </source>
</evidence>
<evidence type="ECO:0000256" key="1">
    <source>
        <dbReference type="ARBA" id="ARBA00022723"/>
    </source>
</evidence>
<dbReference type="Proteomes" id="UP000826271">
    <property type="component" value="Unassembled WGS sequence"/>
</dbReference>
<sequence length="133" mass="15346">MSASSSSTTTSKGSKHECHCKIAAVIKTSWTKKNPGRRFYACEIGKCSFFDWEDDPMCARSKVIIPGLLAKINKLESDLAKINKLEEEIATMRKKEFKLKKKDEEIKRLGKKKNMYLMLLIITWTLVMLKNWL</sequence>
<evidence type="ECO:0000256" key="4">
    <source>
        <dbReference type="PROSITE-ProRule" id="PRU01343"/>
    </source>
</evidence>
<dbReference type="Pfam" id="PF06839">
    <property type="entry name" value="Zn_ribbon_GRF"/>
    <property type="match status" value="1"/>
</dbReference>
<accession>A0AAV6WWQ2</accession>
<feature type="coiled-coil region" evidence="5">
    <location>
        <begin position="68"/>
        <end position="102"/>
    </location>
</feature>
<keyword evidence="2 4" id="KW-0863">Zinc-finger</keyword>
<organism evidence="8 9">
    <name type="scientific">Buddleja alternifolia</name>
    <dbReference type="NCBI Taxonomy" id="168488"/>
    <lineage>
        <taxon>Eukaryota</taxon>
        <taxon>Viridiplantae</taxon>
        <taxon>Streptophyta</taxon>
        <taxon>Embryophyta</taxon>
        <taxon>Tracheophyta</taxon>
        <taxon>Spermatophyta</taxon>
        <taxon>Magnoliopsida</taxon>
        <taxon>eudicotyledons</taxon>
        <taxon>Gunneridae</taxon>
        <taxon>Pentapetalae</taxon>
        <taxon>asterids</taxon>
        <taxon>lamiids</taxon>
        <taxon>Lamiales</taxon>
        <taxon>Scrophulariaceae</taxon>
        <taxon>Buddlejeae</taxon>
        <taxon>Buddleja</taxon>
    </lineage>
</organism>
<keyword evidence="9" id="KW-1185">Reference proteome</keyword>
<keyword evidence="5" id="KW-0175">Coiled coil</keyword>
<dbReference type="PANTHER" id="PTHR33248">
    <property type="entry name" value="ZINC ION-BINDING PROTEIN"/>
    <property type="match status" value="1"/>
</dbReference>